<name>A0A484KG21_9ASTE</name>
<feature type="compositionally biased region" description="Low complexity" evidence="3">
    <location>
        <begin position="129"/>
        <end position="144"/>
    </location>
</feature>
<keyword evidence="6" id="KW-1185">Reference proteome</keyword>
<dbReference type="InterPro" id="IPR036163">
    <property type="entry name" value="HMA_dom_sf"/>
</dbReference>
<dbReference type="Proteomes" id="UP000595140">
    <property type="component" value="Unassembled WGS sequence"/>
</dbReference>
<dbReference type="OrthoDB" id="1919822at2759"/>
<dbReference type="CDD" id="cd00371">
    <property type="entry name" value="HMA"/>
    <property type="match status" value="1"/>
</dbReference>
<accession>A0A484KG21</accession>
<evidence type="ECO:0000256" key="2">
    <source>
        <dbReference type="ARBA" id="ARBA00022723"/>
    </source>
</evidence>
<dbReference type="PANTHER" id="PTHR22814:SF320">
    <property type="entry name" value="OS01G0309800 PROTEIN"/>
    <property type="match status" value="1"/>
</dbReference>
<organism evidence="5 6">
    <name type="scientific">Cuscuta campestris</name>
    <dbReference type="NCBI Taxonomy" id="132261"/>
    <lineage>
        <taxon>Eukaryota</taxon>
        <taxon>Viridiplantae</taxon>
        <taxon>Streptophyta</taxon>
        <taxon>Embryophyta</taxon>
        <taxon>Tracheophyta</taxon>
        <taxon>Spermatophyta</taxon>
        <taxon>Magnoliopsida</taxon>
        <taxon>eudicotyledons</taxon>
        <taxon>Gunneridae</taxon>
        <taxon>Pentapetalae</taxon>
        <taxon>asterids</taxon>
        <taxon>lamiids</taxon>
        <taxon>Solanales</taxon>
        <taxon>Convolvulaceae</taxon>
        <taxon>Cuscuteae</taxon>
        <taxon>Cuscuta</taxon>
        <taxon>Cuscuta subgen. Grammica</taxon>
        <taxon>Cuscuta sect. Cleistogrammica</taxon>
    </lineage>
</organism>
<dbReference type="InterPro" id="IPR006121">
    <property type="entry name" value="HMA_dom"/>
</dbReference>
<keyword evidence="2" id="KW-0479">Metal-binding</keyword>
<dbReference type="PANTHER" id="PTHR22814">
    <property type="entry name" value="COPPER TRANSPORT PROTEIN ATOX1-RELATED"/>
    <property type="match status" value="1"/>
</dbReference>
<feature type="compositionally biased region" description="Basic and acidic residues" evidence="3">
    <location>
        <begin position="260"/>
        <end position="276"/>
    </location>
</feature>
<gene>
    <name evidence="5" type="ORF">CCAM_LOCUS2828</name>
</gene>
<comment type="subcellular location">
    <subcellularLocation>
        <location evidence="1">Membrane</location>
        <topology evidence="1">Peripheral membrane protein</topology>
    </subcellularLocation>
</comment>
<evidence type="ECO:0000256" key="1">
    <source>
        <dbReference type="ARBA" id="ARBA00004170"/>
    </source>
</evidence>
<dbReference type="GO" id="GO:0016020">
    <property type="term" value="C:membrane"/>
    <property type="evidence" value="ECO:0007669"/>
    <property type="project" value="UniProtKB-SubCell"/>
</dbReference>
<dbReference type="SUPFAM" id="SSF55008">
    <property type="entry name" value="HMA, heavy metal-associated domain"/>
    <property type="match status" value="1"/>
</dbReference>
<evidence type="ECO:0000313" key="5">
    <source>
        <dbReference type="EMBL" id="VFQ61052.1"/>
    </source>
</evidence>
<evidence type="ECO:0000313" key="6">
    <source>
        <dbReference type="Proteomes" id="UP000595140"/>
    </source>
</evidence>
<evidence type="ECO:0000259" key="4">
    <source>
        <dbReference type="PROSITE" id="PS50846"/>
    </source>
</evidence>
<dbReference type="PROSITE" id="PS50846">
    <property type="entry name" value="HMA_2"/>
    <property type="match status" value="1"/>
</dbReference>
<dbReference type="GO" id="GO:0009626">
    <property type="term" value="P:plant-type hypersensitive response"/>
    <property type="evidence" value="ECO:0007669"/>
    <property type="project" value="UniProtKB-KW"/>
</dbReference>
<reference evidence="5 6" key="1">
    <citation type="submission" date="2018-04" db="EMBL/GenBank/DDBJ databases">
        <authorList>
            <person name="Vogel A."/>
        </authorList>
    </citation>
    <scope>NUCLEOTIDE SEQUENCE [LARGE SCALE GENOMIC DNA]</scope>
</reference>
<dbReference type="Pfam" id="PF00403">
    <property type="entry name" value="HMA"/>
    <property type="match status" value="1"/>
</dbReference>
<sequence>MPPESQRMQGNRVTEVQVRMDCNGCVQKIKKALHGVHGISELYIDVPGQKLTLIGNADPGLIVKAIKKIRKSAIICSHTELPDEEPSKPPEEQPPEEEGGGGAPPSTAEPIKPPSEEPHKDTPPPPPHEINQPPEEIPSPEAAPKMTRIPSNDMKDVHQRVHRYPSAYYRYGYGDGPPQWSHYQPSGSMGFRRQPPPTDLGFQFEPPPPPQNNGSRLVYEPPPRPNSSRFRYESPSPPRDSSRTRQEAPPPPLPPRNPTFKHDHGREPPYDSDLKCDSNLTRSCSWIKQEPPPPLGSSSRLERQEPMPRGGRGVNWVLARAKSVLGGGGGLSSSSELAVLGSGGMLGFLGFVDQPIPVLYQDGLDFRHRQEPPSPPSYTLEFNPPPHQSLSGFMQPVYVSHSYNAYKPSPYVTGYEFAPPPPPRAMYHRRADPYAEGMYRTPRPYAGYDYSEDSHNGNNSNANISSMFSEENPNACAIS</sequence>
<feature type="region of interest" description="Disordered" evidence="3">
    <location>
        <begin position="78"/>
        <end position="309"/>
    </location>
</feature>
<dbReference type="Gene3D" id="3.30.70.100">
    <property type="match status" value="1"/>
</dbReference>
<proteinExistence type="predicted"/>
<dbReference type="GO" id="GO:0046872">
    <property type="term" value="F:metal ion binding"/>
    <property type="evidence" value="ECO:0007669"/>
    <property type="project" value="UniProtKB-KW"/>
</dbReference>
<feature type="compositionally biased region" description="Pro residues" evidence="3">
    <location>
        <begin position="248"/>
        <end position="257"/>
    </location>
</feature>
<dbReference type="AlphaFoldDB" id="A0A484KG21"/>
<evidence type="ECO:0000256" key="3">
    <source>
        <dbReference type="SAM" id="MobiDB-lite"/>
    </source>
</evidence>
<protein>
    <recommendedName>
        <fullName evidence="4">HMA domain-containing protein</fullName>
    </recommendedName>
</protein>
<dbReference type="EMBL" id="OOIL02000126">
    <property type="protein sequence ID" value="VFQ61052.1"/>
    <property type="molecule type" value="Genomic_DNA"/>
</dbReference>
<feature type="domain" description="HMA" evidence="4">
    <location>
        <begin position="11"/>
        <end position="74"/>
    </location>
</feature>